<feature type="transmembrane region" description="Helical" evidence="1">
    <location>
        <begin position="45"/>
        <end position="65"/>
    </location>
</feature>
<dbReference type="Proteomes" id="UP001552299">
    <property type="component" value="Unassembled WGS sequence"/>
</dbReference>
<protein>
    <submittedName>
        <fullName evidence="2">Uncharacterized protein</fullName>
    </submittedName>
</protein>
<dbReference type="EMBL" id="JANQDX010000003">
    <property type="protein sequence ID" value="KAL0926869.1"/>
    <property type="molecule type" value="Genomic_DNA"/>
</dbReference>
<comment type="caution">
    <text evidence="2">The sequence shown here is derived from an EMBL/GenBank/DDBJ whole genome shotgun (WGS) entry which is preliminary data.</text>
</comment>
<keyword evidence="1" id="KW-1133">Transmembrane helix</keyword>
<keyword evidence="1" id="KW-0812">Transmembrane</keyword>
<keyword evidence="3" id="KW-1185">Reference proteome</keyword>
<evidence type="ECO:0000313" key="2">
    <source>
        <dbReference type="EMBL" id="KAL0926869.1"/>
    </source>
</evidence>
<gene>
    <name evidence="2" type="ORF">M5K25_003122</name>
</gene>
<dbReference type="AlphaFoldDB" id="A0ABD0VPH1"/>
<organism evidence="2 3">
    <name type="scientific">Dendrobium thyrsiflorum</name>
    <name type="common">Pinecone-like raceme dendrobium</name>
    <name type="synonym">Orchid</name>
    <dbReference type="NCBI Taxonomy" id="117978"/>
    <lineage>
        <taxon>Eukaryota</taxon>
        <taxon>Viridiplantae</taxon>
        <taxon>Streptophyta</taxon>
        <taxon>Embryophyta</taxon>
        <taxon>Tracheophyta</taxon>
        <taxon>Spermatophyta</taxon>
        <taxon>Magnoliopsida</taxon>
        <taxon>Liliopsida</taxon>
        <taxon>Asparagales</taxon>
        <taxon>Orchidaceae</taxon>
        <taxon>Epidendroideae</taxon>
        <taxon>Malaxideae</taxon>
        <taxon>Dendrobiinae</taxon>
        <taxon>Dendrobium</taxon>
    </lineage>
</organism>
<evidence type="ECO:0000256" key="1">
    <source>
        <dbReference type="SAM" id="Phobius"/>
    </source>
</evidence>
<keyword evidence="1" id="KW-0472">Membrane</keyword>
<sequence>MGEYGKLAKDIGIEKYVQLVALFKKWSWKQIKVAIEIARVVINSLLYYSLVVPLTLVVPTDVYWLSMKHFSLQEFLDKQ</sequence>
<proteinExistence type="predicted"/>
<accession>A0ABD0VPH1</accession>
<name>A0ABD0VPH1_DENTH</name>
<reference evidence="2 3" key="1">
    <citation type="journal article" date="2024" name="Plant Biotechnol. J.">
        <title>Dendrobium thyrsiflorum genome and its molecular insights into genes involved in important horticultural traits.</title>
        <authorList>
            <person name="Chen B."/>
            <person name="Wang J.Y."/>
            <person name="Zheng P.J."/>
            <person name="Li K.L."/>
            <person name="Liang Y.M."/>
            <person name="Chen X.F."/>
            <person name="Zhang C."/>
            <person name="Zhao X."/>
            <person name="He X."/>
            <person name="Zhang G.Q."/>
            <person name="Liu Z.J."/>
            <person name="Xu Q."/>
        </authorList>
    </citation>
    <scope>NUCLEOTIDE SEQUENCE [LARGE SCALE GENOMIC DNA]</scope>
    <source>
        <strain evidence="2">GZMU011</strain>
    </source>
</reference>
<evidence type="ECO:0000313" key="3">
    <source>
        <dbReference type="Proteomes" id="UP001552299"/>
    </source>
</evidence>